<evidence type="ECO:0000256" key="1">
    <source>
        <dbReference type="ARBA" id="ARBA00008779"/>
    </source>
</evidence>
<dbReference type="InterPro" id="IPR050738">
    <property type="entry name" value="Sulfatase"/>
</dbReference>
<dbReference type="PANTHER" id="PTHR42693:SF53">
    <property type="entry name" value="ENDO-4-O-SULFATASE"/>
    <property type="match status" value="1"/>
</dbReference>
<protein>
    <submittedName>
        <fullName evidence="4">Sulfatase-like hydrolase/transferase</fullName>
    </submittedName>
</protein>
<keyword evidence="2 4" id="KW-0378">Hydrolase</keyword>
<organism evidence="4 5">
    <name type="scientific">Flammeovirga yaeyamensis</name>
    <dbReference type="NCBI Taxonomy" id="367791"/>
    <lineage>
        <taxon>Bacteria</taxon>
        <taxon>Pseudomonadati</taxon>
        <taxon>Bacteroidota</taxon>
        <taxon>Cytophagia</taxon>
        <taxon>Cytophagales</taxon>
        <taxon>Flammeovirgaceae</taxon>
        <taxon>Flammeovirga</taxon>
    </lineage>
</organism>
<dbReference type="RefSeq" id="WP_205958221.1">
    <property type="nucleotide sequence ID" value="NZ_CP076132.1"/>
</dbReference>
<accession>A0AAX1N2P5</accession>
<name>A0AAX1N2P5_9BACT</name>
<dbReference type="Pfam" id="PF00884">
    <property type="entry name" value="Sulfatase"/>
    <property type="match status" value="1"/>
</dbReference>
<comment type="similarity">
    <text evidence="1">Belongs to the sulfatase family.</text>
</comment>
<evidence type="ECO:0000313" key="5">
    <source>
        <dbReference type="Proteomes" id="UP000678679"/>
    </source>
</evidence>
<dbReference type="Gene3D" id="3.40.720.10">
    <property type="entry name" value="Alkaline Phosphatase, subunit A"/>
    <property type="match status" value="1"/>
</dbReference>
<dbReference type="EMBL" id="CP076132">
    <property type="protein sequence ID" value="QWG01756.1"/>
    <property type="molecule type" value="Genomic_DNA"/>
</dbReference>
<evidence type="ECO:0000259" key="3">
    <source>
        <dbReference type="Pfam" id="PF00884"/>
    </source>
</evidence>
<dbReference type="Gene3D" id="3.30.1120.10">
    <property type="match status" value="1"/>
</dbReference>
<evidence type="ECO:0000256" key="2">
    <source>
        <dbReference type="ARBA" id="ARBA00022801"/>
    </source>
</evidence>
<dbReference type="KEGG" id="fya:KMW28_19260"/>
<dbReference type="Proteomes" id="UP000678679">
    <property type="component" value="Chromosome 1"/>
</dbReference>
<dbReference type="AlphaFoldDB" id="A0AAX1N2P5"/>
<dbReference type="InterPro" id="IPR000917">
    <property type="entry name" value="Sulfatase_N"/>
</dbReference>
<dbReference type="GO" id="GO:0004065">
    <property type="term" value="F:arylsulfatase activity"/>
    <property type="evidence" value="ECO:0007669"/>
    <property type="project" value="TreeGrafter"/>
</dbReference>
<feature type="domain" description="Sulfatase N-terminal" evidence="3">
    <location>
        <begin position="31"/>
        <end position="363"/>
    </location>
</feature>
<sequence>MNKFWILIIAVVGLNYQLYAQKDAKSTKKKPNVIMIMADDLGWGDVGFNGNDVIKTPHLDKMASNGVTMPKFYAASPLCSPSRASCLTGRDPFRTGILAAHTAALRPAEKTVAEILKGDGYKTGFFGKWHLGWIEPDKVESRGYYSPPSFHGFEHYFATKSAVPTWDPTKTPERWKGFGAKKDGSWGGSRYFENGEMVTENLDGDDSRIIMDRAIPFIEEAAKNDEPFLATIWFHAPHEPVVAGPEYLKMYKNVDNIDKRHLYGCITAMDEQIGRLKKFLKKKGLDENTIILFTSDNGACGSQMKKGAASAGPYRGHKHQMWEGGLRVPFIAEWPSHFAKGTVVNEFRGSTNDLLPTILALTGTKMPKKPQVDGVSLVPVFEGEDMPRDKYIASGFRRLYKGIDLYALIGERFKICIPDKKEQTMVMYDLKNDPYETTDVSEKFPKEFEEMKEELEKVKNSWLMSRDGADYTY</sequence>
<keyword evidence="5" id="KW-1185">Reference proteome</keyword>
<reference evidence="4 5" key="1">
    <citation type="submission" date="2021-05" db="EMBL/GenBank/DDBJ databases">
        <title>Comparative genomic studies on the polysaccharide-degrading batcterial strains of the Flammeovirga genus.</title>
        <authorList>
            <person name="Zewei F."/>
            <person name="Zheng Z."/>
            <person name="Yu L."/>
            <person name="Ruyue G."/>
            <person name="Yanhong M."/>
            <person name="Yuanyuan C."/>
            <person name="Jingyan G."/>
            <person name="Wenjun H."/>
        </authorList>
    </citation>
    <scope>NUCLEOTIDE SEQUENCE [LARGE SCALE GENOMIC DNA]</scope>
    <source>
        <strain evidence="4 5">NBRC:100898</strain>
    </source>
</reference>
<gene>
    <name evidence="4" type="ORF">KMW28_19260</name>
</gene>
<evidence type="ECO:0000313" key="4">
    <source>
        <dbReference type="EMBL" id="QWG01756.1"/>
    </source>
</evidence>
<dbReference type="PANTHER" id="PTHR42693">
    <property type="entry name" value="ARYLSULFATASE FAMILY MEMBER"/>
    <property type="match status" value="1"/>
</dbReference>
<proteinExistence type="inferred from homology"/>
<dbReference type="InterPro" id="IPR017850">
    <property type="entry name" value="Alkaline_phosphatase_core_sf"/>
</dbReference>
<dbReference type="SUPFAM" id="SSF53649">
    <property type="entry name" value="Alkaline phosphatase-like"/>
    <property type="match status" value="1"/>
</dbReference>